<dbReference type="Pfam" id="PF00300">
    <property type="entry name" value="His_Phos_1"/>
    <property type="match status" value="1"/>
</dbReference>
<dbReference type="InterPro" id="IPR029033">
    <property type="entry name" value="His_PPase_superfam"/>
</dbReference>
<gene>
    <name evidence="1" type="ORF">UY16_C0061G0003</name>
</gene>
<dbReference type="PANTHER" id="PTHR48100">
    <property type="entry name" value="BROAD-SPECIFICITY PHOSPHATASE YOR283W-RELATED"/>
    <property type="match status" value="1"/>
</dbReference>
<dbReference type="GO" id="GO:0016791">
    <property type="term" value="F:phosphatase activity"/>
    <property type="evidence" value="ECO:0007669"/>
    <property type="project" value="TreeGrafter"/>
</dbReference>
<dbReference type="GO" id="GO:0005737">
    <property type="term" value="C:cytoplasm"/>
    <property type="evidence" value="ECO:0007669"/>
    <property type="project" value="TreeGrafter"/>
</dbReference>
<evidence type="ECO:0000313" key="1">
    <source>
        <dbReference type="EMBL" id="KKU86147.1"/>
    </source>
</evidence>
<dbReference type="PATRIC" id="fig|1618445.3.peg.1190"/>
<dbReference type="EMBL" id="LCOY01000061">
    <property type="protein sequence ID" value="KKU86147.1"/>
    <property type="molecule type" value="Genomic_DNA"/>
</dbReference>
<dbReference type="Proteomes" id="UP000034739">
    <property type="component" value="Unassembled WGS sequence"/>
</dbReference>
<dbReference type="InterPro" id="IPR013078">
    <property type="entry name" value="His_Pase_superF_clade-1"/>
</dbReference>
<dbReference type="CDD" id="cd07067">
    <property type="entry name" value="HP_PGM_like"/>
    <property type="match status" value="1"/>
</dbReference>
<accession>A0A0G1TWC9</accession>
<evidence type="ECO:0008006" key="3">
    <source>
        <dbReference type="Google" id="ProtNLM"/>
    </source>
</evidence>
<comment type="caution">
    <text evidence="1">The sequence shown here is derived from an EMBL/GenBank/DDBJ whole genome shotgun (WGS) entry which is preliminary data.</text>
</comment>
<organism evidence="1 2">
    <name type="scientific">Candidatus Gottesmanbacteria bacterium GW2011_GWA2_47_9</name>
    <dbReference type="NCBI Taxonomy" id="1618445"/>
    <lineage>
        <taxon>Bacteria</taxon>
        <taxon>Candidatus Gottesmaniibacteriota</taxon>
    </lineage>
</organism>
<dbReference type="Gene3D" id="3.40.50.1240">
    <property type="entry name" value="Phosphoglycerate mutase-like"/>
    <property type="match status" value="1"/>
</dbReference>
<dbReference type="PANTHER" id="PTHR48100:SF51">
    <property type="entry name" value="PHOSPHOGLYCERATE MUTASE"/>
    <property type="match status" value="1"/>
</dbReference>
<sequence>MKTAIYLVRHGEVHNPERVFYGRLPGFRLSELGKKQAETLGTFLKRRPIAALYTSPLERAQETLTYVGKHFSHLTPMVDERIIEVGSPLEGRSWEELEREQWNFYRFSEHTRGGGEHLSDIWKRMRQFLLETAKKHRGQEVLAVSHGEPIMVTHTKLTRKRLHLPIVRSHWVENAAGITLTFDSFGAVNVSKLAF</sequence>
<dbReference type="SUPFAM" id="SSF53254">
    <property type="entry name" value="Phosphoglycerate mutase-like"/>
    <property type="match status" value="1"/>
</dbReference>
<evidence type="ECO:0000313" key="2">
    <source>
        <dbReference type="Proteomes" id="UP000034739"/>
    </source>
</evidence>
<protein>
    <recommendedName>
        <fullName evidence="3">Phosphoglycerate mutase</fullName>
    </recommendedName>
</protein>
<dbReference type="InterPro" id="IPR050275">
    <property type="entry name" value="PGM_Phosphatase"/>
</dbReference>
<proteinExistence type="predicted"/>
<dbReference type="SMART" id="SM00855">
    <property type="entry name" value="PGAM"/>
    <property type="match status" value="1"/>
</dbReference>
<dbReference type="AlphaFoldDB" id="A0A0G1TWC9"/>
<name>A0A0G1TWC9_9BACT</name>
<reference evidence="1 2" key="1">
    <citation type="journal article" date="2015" name="Nature">
        <title>rRNA introns, odd ribosomes, and small enigmatic genomes across a large radiation of phyla.</title>
        <authorList>
            <person name="Brown C.T."/>
            <person name="Hug L.A."/>
            <person name="Thomas B.C."/>
            <person name="Sharon I."/>
            <person name="Castelle C.J."/>
            <person name="Singh A."/>
            <person name="Wilkins M.J."/>
            <person name="Williams K.H."/>
            <person name="Banfield J.F."/>
        </authorList>
    </citation>
    <scope>NUCLEOTIDE SEQUENCE [LARGE SCALE GENOMIC DNA]</scope>
</reference>